<evidence type="ECO:0000313" key="2">
    <source>
        <dbReference type="EMBL" id="MBB5296320.1"/>
    </source>
</evidence>
<evidence type="ECO:0000313" key="5">
    <source>
        <dbReference type="Proteomes" id="UP000536909"/>
    </source>
</evidence>
<feature type="region of interest" description="Disordered" evidence="1">
    <location>
        <begin position="1"/>
        <end position="20"/>
    </location>
</feature>
<gene>
    <name evidence="3" type="ORF">FCS05_13615</name>
    <name evidence="2" type="ORF">HNQ10_003167</name>
</gene>
<dbReference type="AlphaFoldDB" id="A0AAJ5F5T1"/>
<reference evidence="3 4" key="1">
    <citation type="submission" date="2019-04" db="EMBL/GenBank/DDBJ databases">
        <title>Deinococcus metalilatus MA1002 mutant No.5.</title>
        <authorList>
            <person name="Park W."/>
            <person name="Park C."/>
        </authorList>
    </citation>
    <scope>NUCLEOTIDE SEQUENCE [LARGE SCALE GENOMIC DNA]</scope>
    <source>
        <strain evidence="3 4">MA1002-m5</strain>
    </source>
</reference>
<dbReference type="RefSeq" id="WP_129120372.1">
    <property type="nucleotide sequence ID" value="NZ_BSUI01000009.1"/>
</dbReference>
<feature type="compositionally biased region" description="Low complexity" evidence="1">
    <location>
        <begin position="56"/>
        <end position="67"/>
    </location>
</feature>
<dbReference type="Proteomes" id="UP000308000">
    <property type="component" value="Unassembled WGS sequence"/>
</dbReference>
<evidence type="ECO:0000256" key="1">
    <source>
        <dbReference type="SAM" id="MobiDB-lite"/>
    </source>
</evidence>
<reference evidence="2 5" key="2">
    <citation type="submission" date="2020-08" db="EMBL/GenBank/DDBJ databases">
        <title>Genomic Encyclopedia of Type Strains, Phase IV (KMG-IV): sequencing the most valuable type-strain genomes for metagenomic binning, comparative biology and taxonomic classification.</title>
        <authorList>
            <person name="Goeker M."/>
        </authorList>
    </citation>
    <scope>NUCLEOTIDE SEQUENCE [LARGE SCALE GENOMIC DNA]</scope>
    <source>
        <strain evidence="2 5">DSM 105434</strain>
    </source>
</reference>
<feature type="region of interest" description="Disordered" evidence="1">
    <location>
        <begin position="32"/>
        <end position="67"/>
    </location>
</feature>
<sequence length="101" mass="11029">MPEEEKKVGRAAPKGTSDGRAIYDALTAMEGPFEREQPAMQERPELLDVPDKDSADSPASQDAQALADAYRDSAAEMMADPLFDLDTGHGLSSLEMNQEDW</sequence>
<dbReference type="Proteomes" id="UP000536909">
    <property type="component" value="Unassembled WGS sequence"/>
</dbReference>
<comment type="caution">
    <text evidence="3">The sequence shown here is derived from an EMBL/GenBank/DDBJ whole genome shotgun (WGS) entry which is preliminary data.</text>
</comment>
<organism evidence="3 4">
    <name type="scientific">Deinococcus metallilatus</name>
    <dbReference type="NCBI Taxonomy" id="1211322"/>
    <lineage>
        <taxon>Bacteria</taxon>
        <taxon>Thermotogati</taxon>
        <taxon>Deinococcota</taxon>
        <taxon>Deinococci</taxon>
        <taxon>Deinococcales</taxon>
        <taxon>Deinococcaceae</taxon>
        <taxon>Deinococcus</taxon>
    </lineage>
</organism>
<protein>
    <submittedName>
        <fullName evidence="3">Uncharacterized protein</fullName>
    </submittedName>
</protein>
<keyword evidence="5" id="KW-1185">Reference proteome</keyword>
<evidence type="ECO:0000313" key="4">
    <source>
        <dbReference type="Proteomes" id="UP000308000"/>
    </source>
</evidence>
<proteinExistence type="predicted"/>
<dbReference type="EMBL" id="VBRC01000009">
    <property type="protein sequence ID" value="TLK25196.1"/>
    <property type="molecule type" value="Genomic_DNA"/>
</dbReference>
<name>A0AAJ5F5T1_9DEIO</name>
<evidence type="ECO:0000313" key="3">
    <source>
        <dbReference type="EMBL" id="TLK25196.1"/>
    </source>
</evidence>
<accession>A0AAJ5F5T1</accession>
<feature type="compositionally biased region" description="Basic and acidic residues" evidence="1">
    <location>
        <begin position="32"/>
        <end position="55"/>
    </location>
</feature>
<dbReference type="EMBL" id="JACHFV010000011">
    <property type="protein sequence ID" value="MBB5296320.1"/>
    <property type="molecule type" value="Genomic_DNA"/>
</dbReference>